<keyword evidence="2 4" id="KW-0032">Aminotransferase</keyword>
<dbReference type="InterPro" id="IPR004839">
    <property type="entry name" value="Aminotransferase_I/II_large"/>
</dbReference>
<dbReference type="SUPFAM" id="SSF53383">
    <property type="entry name" value="PLP-dependent transferases"/>
    <property type="match status" value="1"/>
</dbReference>
<dbReference type="InterPro" id="IPR050881">
    <property type="entry name" value="LL-DAP_aminotransferase"/>
</dbReference>
<organism evidence="6 7">
    <name type="scientific">Anaerotruncus colihominis</name>
    <dbReference type="NCBI Taxonomy" id="169435"/>
    <lineage>
        <taxon>Bacteria</taxon>
        <taxon>Bacillati</taxon>
        <taxon>Bacillota</taxon>
        <taxon>Clostridia</taxon>
        <taxon>Eubacteriales</taxon>
        <taxon>Oscillospiraceae</taxon>
        <taxon>Anaerotruncus</taxon>
    </lineage>
</organism>
<dbReference type="EMBL" id="CZBE01000004">
    <property type="protein sequence ID" value="CUP43240.1"/>
    <property type="molecule type" value="Genomic_DNA"/>
</dbReference>
<evidence type="ECO:0000259" key="5">
    <source>
        <dbReference type="Pfam" id="PF00155"/>
    </source>
</evidence>
<keyword evidence="3 4" id="KW-0808">Transferase</keyword>
<dbReference type="PANTHER" id="PTHR42832:SF3">
    <property type="entry name" value="L-GLUTAMINE--4-(METHYLSULFANYL)-2-OXOBUTANOATE AMINOTRANSFERASE"/>
    <property type="match status" value="1"/>
</dbReference>
<gene>
    <name evidence="6" type="primary">dapL_1</name>
    <name evidence="6" type="ORF">ERS852551_00780</name>
</gene>
<evidence type="ECO:0000256" key="3">
    <source>
        <dbReference type="ARBA" id="ARBA00022679"/>
    </source>
</evidence>
<dbReference type="EC" id="2.6.1.-" evidence="4"/>
<proteinExistence type="inferred from homology"/>
<dbReference type="Proteomes" id="UP000095765">
    <property type="component" value="Unassembled WGS sequence"/>
</dbReference>
<dbReference type="PROSITE" id="PS00105">
    <property type="entry name" value="AA_TRANSFER_CLASS_1"/>
    <property type="match status" value="1"/>
</dbReference>
<protein>
    <recommendedName>
        <fullName evidence="4">Aminotransferase</fullName>
        <ecNumber evidence="4">2.6.1.-</ecNumber>
    </recommendedName>
</protein>
<dbReference type="InterPro" id="IPR015424">
    <property type="entry name" value="PyrdxlP-dep_Trfase"/>
</dbReference>
<dbReference type="GO" id="GO:0030170">
    <property type="term" value="F:pyridoxal phosphate binding"/>
    <property type="evidence" value="ECO:0007669"/>
    <property type="project" value="InterPro"/>
</dbReference>
<dbReference type="GO" id="GO:0008483">
    <property type="term" value="F:transaminase activity"/>
    <property type="evidence" value="ECO:0007669"/>
    <property type="project" value="UniProtKB-KW"/>
</dbReference>
<accession>A0A174NA28</accession>
<dbReference type="CDD" id="cd00609">
    <property type="entry name" value="AAT_like"/>
    <property type="match status" value="1"/>
</dbReference>
<name>A0A174NA28_9FIRM</name>
<dbReference type="InterPro" id="IPR015421">
    <property type="entry name" value="PyrdxlP-dep_Trfase_major"/>
</dbReference>
<comment type="cofactor">
    <cofactor evidence="1 4">
        <name>pyridoxal 5'-phosphate</name>
        <dbReference type="ChEBI" id="CHEBI:597326"/>
    </cofactor>
</comment>
<feature type="domain" description="Aminotransferase class I/classII large" evidence="5">
    <location>
        <begin position="84"/>
        <end position="434"/>
    </location>
</feature>
<dbReference type="PANTHER" id="PTHR42832">
    <property type="entry name" value="AMINO ACID AMINOTRANSFERASE"/>
    <property type="match status" value="1"/>
</dbReference>
<evidence type="ECO:0000256" key="1">
    <source>
        <dbReference type="ARBA" id="ARBA00001933"/>
    </source>
</evidence>
<reference evidence="6 7" key="1">
    <citation type="submission" date="2015-09" db="EMBL/GenBank/DDBJ databases">
        <authorList>
            <consortium name="Pathogen Informatics"/>
        </authorList>
    </citation>
    <scope>NUCLEOTIDE SEQUENCE [LARGE SCALE GENOMIC DNA]</scope>
    <source>
        <strain evidence="6 7">2789STDY5834939</strain>
    </source>
</reference>
<evidence type="ECO:0000256" key="4">
    <source>
        <dbReference type="RuleBase" id="RU000481"/>
    </source>
</evidence>
<sequence>MCGIYSILYGRGDTRARPAVALMADSIMPRCGHDQKKGKTRAGQAGREKGLLSVEFAKRMDRFGVGIFSVLLDMKKKQLAQGRHVVDLSVGTPNIPPAPHIIDALCEAARDEHNYVYAISDTEALSDAVAAWYARRYGVTLDPRSEVVSLLGSQEGLAHIALVAADEGDVVLVPDPCYPVFGGGPLIAGAKLCYMPQRRENGYIIDLAAIPEEAARAAKLMVVSYPNNPTTAIAPDSFYRDLIAFAKKYDIIVLHDNAYSELVFDGETCGSFLRFEGARDVGVEFNSLSKTYGLAGARIGFCVGNREVVAKLAALKSNMDYGMFLPVQKAAIAAVTGDQSCVETTRRAYQNRRDILCGRLNAIGWPIDKPRATMFVWAKLPPRFTNAQQFAVELLERADVLVTPGSAFGPSGEGHVRLALVQDEAEMRYAIDAIDACGILK</sequence>
<dbReference type="Pfam" id="PF00155">
    <property type="entry name" value="Aminotran_1_2"/>
    <property type="match status" value="1"/>
</dbReference>
<evidence type="ECO:0000256" key="2">
    <source>
        <dbReference type="ARBA" id="ARBA00022576"/>
    </source>
</evidence>
<dbReference type="InterPro" id="IPR004838">
    <property type="entry name" value="NHTrfase_class1_PyrdxlP-BS"/>
</dbReference>
<dbReference type="InterPro" id="IPR015422">
    <property type="entry name" value="PyrdxlP-dep_Trfase_small"/>
</dbReference>
<evidence type="ECO:0000313" key="7">
    <source>
        <dbReference type="Proteomes" id="UP000095765"/>
    </source>
</evidence>
<dbReference type="AlphaFoldDB" id="A0A174NA28"/>
<comment type="similarity">
    <text evidence="4">Belongs to the class-I pyridoxal-phosphate-dependent aminotransferase family.</text>
</comment>
<dbReference type="Gene3D" id="3.90.1150.10">
    <property type="entry name" value="Aspartate Aminotransferase, domain 1"/>
    <property type="match status" value="1"/>
</dbReference>
<evidence type="ECO:0000313" key="6">
    <source>
        <dbReference type="EMBL" id="CUP43240.1"/>
    </source>
</evidence>
<dbReference type="Gene3D" id="3.40.640.10">
    <property type="entry name" value="Type I PLP-dependent aspartate aminotransferase-like (Major domain)"/>
    <property type="match status" value="1"/>
</dbReference>